<evidence type="ECO:0000256" key="1">
    <source>
        <dbReference type="SAM" id="MobiDB-lite"/>
    </source>
</evidence>
<feature type="compositionally biased region" description="Basic and acidic residues" evidence="1">
    <location>
        <begin position="201"/>
        <end position="210"/>
    </location>
</feature>
<evidence type="ECO:0000313" key="3">
    <source>
        <dbReference type="Proteomes" id="UP000295703"/>
    </source>
</evidence>
<dbReference type="EMBL" id="RYZW01000292">
    <property type="protein sequence ID" value="TDZ35866.1"/>
    <property type="molecule type" value="Genomic_DNA"/>
</dbReference>
<feature type="region of interest" description="Disordered" evidence="1">
    <location>
        <begin position="166"/>
        <end position="210"/>
    </location>
</feature>
<dbReference type="STRING" id="5466.A0A4R8QFY3"/>
<dbReference type="Proteomes" id="UP000295703">
    <property type="component" value="Unassembled WGS sequence"/>
</dbReference>
<comment type="caution">
    <text evidence="2">The sequence shown here is derived from an EMBL/GenBank/DDBJ whole genome shotgun (WGS) entry which is preliminary data.</text>
</comment>
<organism evidence="2 3">
    <name type="scientific">Colletotrichum trifolii</name>
    <dbReference type="NCBI Taxonomy" id="5466"/>
    <lineage>
        <taxon>Eukaryota</taxon>
        <taxon>Fungi</taxon>
        <taxon>Dikarya</taxon>
        <taxon>Ascomycota</taxon>
        <taxon>Pezizomycotina</taxon>
        <taxon>Sordariomycetes</taxon>
        <taxon>Hypocreomycetidae</taxon>
        <taxon>Glomerellales</taxon>
        <taxon>Glomerellaceae</taxon>
        <taxon>Colletotrichum</taxon>
        <taxon>Colletotrichum orbiculare species complex</taxon>
    </lineage>
</organism>
<name>A0A4R8QFY3_COLTR</name>
<gene>
    <name evidence="2" type="ORF">CTRI78_v011427</name>
</gene>
<sequence length="227" mass="26062">MAEPSYSRDELYSPEGGREHITPEIVRSFCLGKNDTVVDLTKHIPYITREEVGFGNSCMVYERACPVDLTGHLVLSLPTKCALESLFEPEEGWLGNIPPRVCVYATYPSGRCDGHFIFINTERGVAVRRMDVEFRGPDSPEAQIHREEGVFTERYDREKCMNRLDEYNEEKERKEKEARGEKEVPPAPPPPPEDILTIQPRMRETNPDINFIDDKSLDTWRSRCVAV</sequence>
<dbReference type="AlphaFoldDB" id="A0A4R8QFY3"/>
<evidence type="ECO:0000313" key="2">
    <source>
        <dbReference type="EMBL" id="TDZ35866.1"/>
    </source>
</evidence>
<reference evidence="2 3" key="1">
    <citation type="submission" date="2018-12" db="EMBL/GenBank/DDBJ databases">
        <title>Genome sequence and assembly of Colletotrichum trifolii.</title>
        <authorList>
            <person name="Gan P."/>
            <person name="Shirasu K."/>
        </authorList>
    </citation>
    <scope>NUCLEOTIDE SEQUENCE [LARGE SCALE GENOMIC DNA]</scope>
    <source>
        <strain evidence="2 3">543-2</strain>
    </source>
</reference>
<protein>
    <submittedName>
        <fullName evidence="2">Uncharacterized protein</fullName>
    </submittedName>
</protein>
<proteinExistence type="predicted"/>
<accession>A0A4R8QFY3</accession>
<feature type="compositionally biased region" description="Basic and acidic residues" evidence="1">
    <location>
        <begin position="166"/>
        <end position="184"/>
    </location>
</feature>
<keyword evidence="3" id="KW-1185">Reference proteome</keyword>